<dbReference type="WBParaSite" id="Pan_g9027.t1">
    <property type="protein sequence ID" value="Pan_g9027.t1"/>
    <property type="gene ID" value="Pan_g9027"/>
</dbReference>
<evidence type="ECO:0000313" key="1">
    <source>
        <dbReference type="Proteomes" id="UP000492821"/>
    </source>
</evidence>
<organism evidence="1 2">
    <name type="scientific">Panagrellus redivivus</name>
    <name type="common">Microworm</name>
    <dbReference type="NCBI Taxonomy" id="6233"/>
    <lineage>
        <taxon>Eukaryota</taxon>
        <taxon>Metazoa</taxon>
        <taxon>Ecdysozoa</taxon>
        <taxon>Nematoda</taxon>
        <taxon>Chromadorea</taxon>
        <taxon>Rhabditida</taxon>
        <taxon>Tylenchina</taxon>
        <taxon>Panagrolaimomorpha</taxon>
        <taxon>Panagrolaimoidea</taxon>
        <taxon>Panagrolaimidae</taxon>
        <taxon>Panagrellus</taxon>
    </lineage>
</organism>
<proteinExistence type="predicted"/>
<dbReference type="Proteomes" id="UP000492821">
    <property type="component" value="Unassembled WGS sequence"/>
</dbReference>
<sequence>MEHQITVISADIIENAKVLVFDCRLQVAVIIIVERFVKFGEIEYRLDFTYPEIPVYFAIPTISIKATQLFSVDSVGRISRWVLLPKNRKIRSHLMCSGVENSFVAFSLQGNRFMVATSKGVNIIHLTD</sequence>
<evidence type="ECO:0000313" key="2">
    <source>
        <dbReference type="WBParaSite" id="Pan_g9027.t1"/>
    </source>
</evidence>
<reference evidence="1" key="1">
    <citation type="journal article" date="2013" name="Genetics">
        <title>The draft genome and transcriptome of Panagrellus redivivus are shaped by the harsh demands of a free-living lifestyle.</title>
        <authorList>
            <person name="Srinivasan J."/>
            <person name="Dillman A.R."/>
            <person name="Macchietto M.G."/>
            <person name="Heikkinen L."/>
            <person name="Lakso M."/>
            <person name="Fracchia K.M."/>
            <person name="Antoshechkin I."/>
            <person name="Mortazavi A."/>
            <person name="Wong G."/>
            <person name="Sternberg P.W."/>
        </authorList>
    </citation>
    <scope>NUCLEOTIDE SEQUENCE [LARGE SCALE GENOMIC DNA]</scope>
    <source>
        <strain evidence="1">MT8872</strain>
    </source>
</reference>
<accession>A0A7E4WBZ4</accession>
<protein>
    <submittedName>
        <fullName evidence="2">WD_REPEATS_REGION domain-containing protein</fullName>
    </submittedName>
</protein>
<reference evidence="2" key="2">
    <citation type="submission" date="2020-10" db="UniProtKB">
        <authorList>
            <consortium name="WormBaseParasite"/>
        </authorList>
    </citation>
    <scope>IDENTIFICATION</scope>
</reference>
<name>A0A7E4WBZ4_PANRE</name>
<dbReference type="AlphaFoldDB" id="A0A7E4WBZ4"/>
<keyword evidence="1" id="KW-1185">Reference proteome</keyword>